<keyword evidence="1" id="KW-0378">Hydrolase</keyword>
<name>A0ABV7MWF6_9HYPH</name>
<dbReference type="EMBL" id="JBHRVD010000001">
    <property type="protein sequence ID" value="MFC3326220.1"/>
    <property type="molecule type" value="Genomic_DNA"/>
</dbReference>
<evidence type="ECO:0000313" key="1">
    <source>
        <dbReference type="EMBL" id="MFC3326220.1"/>
    </source>
</evidence>
<keyword evidence="1" id="KW-0255">Endonuclease</keyword>
<gene>
    <name evidence="1" type="ORF">ACFOJ9_31385</name>
</gene>
<sequence>MPSIARSTKATEYRRLYSTARWRQLRLAKLAQDPLCEWCIEREVIEPATEVHHADGGHKGDVTKFWFGPFISTCKPCHASRGQREDNGQQVITFSADGWPI</sequence>
<evidence type="ECO:0000313" key="2">
    <source>
        <dbReference type="Proteomes" id="UP001595648"/>
    </source>
</evidence>
<reference evidence="2" key="1">
    <citation type="journal article" date="2019" name="Int. J. Syst. Evol. Microbiol.">
        <title>The Global Catalogue of Microorganisms (GCM) 10K type strain sequencing project: providing services to taxonomists for standard genome sequencing and annotation.</title>
        <authorList>
            <consortium name="The Broad Institute Genomics Platform"/>
            <consortium name="The Broad Institute Genome Sequencing Center for Infectious Disease"/>
            <person name="Wu L."/>
            <person name="Ma J."/>
        </authorList>
    </citation>
    <scope>NUCLEOTIDE SEQUENCE [LARGE SCALE GENOMIC DNA]</scope>
    <source>
        <strain evidence="2">ICMP 19515</strain>
    </source>
</reference>
<accession>A0ABV7MWF6</accession>
<keyword evidence="2" id="KW-1185">Reference proteome</keyword>
<dbReference type="GO" id="GO:0004519">
    <property type="term" value="F:endonuclease activity"/>
    <property type="evidence" value="ECO:0007669"/>
    <property type="project" value="UniProtKB-KW"/>
</dbReference>
<proteinExistence type="predicted"/>
<dbReference type="RefSeq" id="WP_378984894.1">
    <property type="nucleotide sequence ID" value="NZ_JBHRVD010000001.1"/>
</dbReference>
<protein>
    <submittedName>
        <fullName evidence="1">HNH endonuclease</fullName>
    </submittedName>
</protein>
<organism evidence="1 2">
    <name type="scientific">Mesorhizobium cantuariense</name>
    <dbReference type="NCBI Taxonomy" id="1300275"/>
    <lineage>
        <taxon>Bacteria</taxon>
        <taxon>Pseudomonadati</taxon>
        <taxon>Pseudomonadota</taxon>
        <taxon>Alphaproteobacteria</taxon>
        <taxon>Hyphomicrobiales</taxon>
        <taxon>Phyllobacteriaceae</taxon>
        <taxon>Mesorhizobium</taxon>
    </lineage>
</organism>
<keyword evidence="1" id="KW-0540">Nuclease</keyword>
<dbReference type="Proteomes" id="UP001595648">
    <property type="component" value="Unassembled WGS sequence"/>
</dbReference>
<comment type="caution">
    <text evidence="1">The sequence shown here is derived from an EMBL/GenBank/DDBJ whole genome shotgun (WGS) entry which is preliminary data.</text>
</comment>